<organism evidence="2 3">
    <name type="scientific">Oryza sativa subsp. japonica</name>
    <name type="common">Rice</name>
    <dbReference type="NCBI Taxonomy" id="39947"/>
    <lineage>
        <taxon>Eukaryota</taxon>
        <taxon>Viridiplantae</taxon>
        <taxon>Streptophyta</taxon>
        <taxon>Embryophyta</taxon>
        <taxon>Tracheophyta</taxon>
        <taxon>Spermatophyta</taxon>
        <taxon>Magnoliopsida</taxon>
        <taxon>Liliopsida</taxon>
        <taxon>Poales</taxon>
        <taxon>Poaceae</taxon>
        <taxon>BOP clade</taxon>
        <taxon>Oryzoideae</taxon>
        <taxon>Oryzeae</taxon>
        <taxon>Oryzinae</taxon>
        <taxon>Oryza</taxon>
        <taxon>Oryza sativa</taxon>
    </lineage>
</organism>
<evidence type="ECO:0000313" key="3">
    <source>
        <dbReference type="Proteomes" id="UP000000763"/>
    </source>
</evidence>
<gene>
    <name evidence="2" type="primary">OSJNBa0034D21.28</name>
</gene>
<dbReference type="EMBL" id="AC137991">
    <property type="protein sequence ID" value="AAS07317.1"/>
    <property type="molecule type" value="Genomic_DNA"/>
</dbReference>
<feature type="region of interest" description="Disordered" evidence="1">
    <location>
        <begin position="84"/>
        <end position="110"/>
    </location>
</feature>
<reference evidence="3" key="2">
    <citation type="journal article" date="2008" name="Nucleic Acids Res.">
        <title>The rice annotation project database (RAP-DB): 2008 update.</title>
        <authorList>
            <consortium name="The rice annotation project (RAP)"/>
        </authorList>
    </citation>
    <scope>GENOME REANNOTATION</scope>
    <source>
        <strain evidence="3">cv. Nipponbare</strain>
    </source>
</reference>
<feature type="compositionally biased region" description="Polar residues" evidence="1">
    <location>
        <begin position="100"/>
        <end position="110"/>
    </location>
</feature>
<accession>Q75GW1</accession>
<dbReference type="AlphaFoldDB" id="Q75GW1"/>
<name>Q75GW1_ORYSJ</name>
<evidence type="ECO:0000313" key="2">
    <source>
        <dbReference type="EMBL" id="AAS07317.1"/>
    </source>
</evidence>
<evidence type="ECO:0000256" key="1">
    <source>
        <dbReference type="SAM" id="MobiDB-lite"/>
    </source>
</evidence>
<dbReference type="Proteomes" id="UP000000763">
    <property type="component" value="Chromosome 3"/>
</dbReference>
<protein>
    <submittedName>
        <fullName evidence="2">Uncharacterized protein</fullName>
    </submittedName>
</protein>
<sequence>MVGMELVRSPVEEALEEMWLRGRGRGGGVCRGTGRRWGRGMHGGSCVLYLRSGAHPAVPEMAAEERFVAGDLAGRDGCCCGSGRGGDGGEANPVGEGHKWQQQKATGHGW</sequence>
<proteinExistence type="predicted"/>
<reference evidence="3" key="1">
    <citation type="journal article" date="2005" name="Nature">
        <title>The map-based sequence of the rice genome.</title>
        <authorList>
            <consortium name="International rice genome sequencing project (IRGSP)"/>
            <person name="Matsumoto T."/>
            <person name="Wu J."/>
            <person name="Kanamori H."/>
            <person name="Katayose Y."/>
            <person name="Fujisawa M."/>
            <person name="Namiki N."/>
            <person name="Mizuno H."/>
            <person name="Yamamoto K."/>
            <person name="Antonio B.A."/>
            <person name="Baba T."/>
            <person name="Sakata K."/>
            <person name="Nagamura Y."/>
            <person name="Aoki H."/>
            <person name="Arikawa K."/>
            <person name="Arita K."/>
            <person name="Bito T."/>
            <person name="Chiden Y."/>
            <person name="Fujitsuka N."/>
            <person name="Fukunaka R."/>
            <person name="Hamada M."/>
            <person name="Harada C."/>
            <person name="Hayashi A."/>
            <person name="Hijishita S."/>
            <person name="Honda M."/>
            <person name="Hosokawa S."/>
            <person name="Ichikawa Y."/>
            <person name="Idonuma A."/>
            <person name="Iijima M."/>
            <person name="Ikeda M."/>
            <person name="Ikeno M."/>
            <person name="Ito K."/>
            <person name="Ito S."/>
            <person name="Ito T."/>
            <person name="Ito Y."/>
            <person name="Ito Y."/>
            <person name="Iwabuchi A."/>
            <person name="Kamiya K."/>
            <person name="Karasawa W."/>
            <person name="Kurita K."/>
            <person name="Katagiri S."/>
            <person name="Kikuta A."/>
            <person name="Kobayashi H."/>
            <person name="Kobayashi N."/>
            <person name="Machita K."/>
            <person name="Maehara T."/>
            <person name="Masukawa M."/>
            <person name="Mizubayashi T."/>
            <person name="Mukai Y."/>
            <person name="Nagasaki H."/>
            <person name="Nagata Y."/>
            <person name="Naito S."/>
            <person name="Nakashima M."/>
            <person name="Nakama Y."/>
            <person name="Nakamichi Y."/>
            <person name="Nakamura M."/>
            <person name="Meguro A."/>
            <person name="Negishi M."/>
            <person name="Ohta I."/>
            <person name="Ohta T."/>
            <person name="Okamoto M."/>
            <person name="Ono N."/>
            <person name="Saji S."/>
            <person name="Sakaguchi M."/>
            <person name="Sakai K."/>
            <person name="Shibata M."/>
            <person name="Shimokawa T."/>
            <person name="Song J."/>
            <person name="Takazaki Y."/>
            <person name="Terasawa K."/>
            <person name="Tsugane M."/>
            <person name="Tsuji K."/>
            <person name="Ueda S."/>
            <person name="Waki K."/>
            <person name="Yamagata H."/>
            <person name="Yamamoto M."/>
            <person name="Yamamoto S."/>
            <person name="Yamane H."/>
            <person name="Yoshiki S."/>
            <person name="Yoshihara R."/>
            <person name="Yukawa K."/>
            <person name="Zhong H."/>
            <person name="Yano M."/>
            <person name="Yuan Q."/>
            <person name="Ouyang S."/>
            <person name="Liu J."/>
            <person name="Jones K.M."/>
            <person name="Gansberger K."/>
            <person name="Moffat K."/>
            <person name="Hill J."/>
            <person name="Bera J."/>
            <person name="Fadrosh D."/>
            <person name="Jin S."/>
            <person name="Johri S."/>
            <person name="Kim M."/>
            <person name="Overton L."/>
            <person name="Reardon M."/>
            <person name="Tsitrin T."/>
            <person name="Vuong H."/>
            <person name="Weaver B."/>
            <person name="Ciecko A."/>
            <person name="Tallon L."/>
            <person name="Jackson J."/>
            <person name="Pai G."/>
            <person name="Aken S.V."/>
            <person name="Utterback T."/>
            <person name="Reidmuller S."/>
            <person name="Feldblyum T."/>
            <person name="Hsiao J."/>
            <person name="Zismann V."/>
            <person name="Iobst S."/>
            <person name="de Vazeille A.R."/>
            <person name="Buell C.R."/>
            <person name="Ying K."/>
            <person name="Li Y."/>
            <person name="Lu T."/>
            <person name="Huang Y."/>
            <person name="Zhao Q."/>
            <person name="Feng Q."/>
            <person name="Zhang L."/>
            <person name="Zhu J."/>
            <person name="Weng Q."/>
            <person name="Mu J."/>
            <person name="Lu Y."/>
            <person name="Fan D."/>
            <person name="Liu Y."/>
            <person name="Guan J."/>
            <person name="Zhang Y."/>
            <person name="Yu S."/>
            <person name="Liu X."/>
            <person name="Zhang Y."/>
            <person name="Hong G."/>
            <person name="Han B."/>
            <person name="Choisne N."/>
            <person name="Demange N."/>
            <person name="Orjeda G."/>
            <person name="Samain S."/>
            <person name="Cattolico L."/>
            <person name="Pelletier E."/>
            <person name="Couloux A."/>
            <person name="Segurens B."/>
            <person name="Wincker P."/>
            <person name="D'Hont A."/>
            <person name="Scarpelli C."/>
            <person name="Weissenbach J."/>
            <person name="Salanoubat M."/>
            <person name="Quetier F."/>
            <person name="Yu Y."/>
            <person name="Kim H.R."/>
            <person name="Rambo T."/>
            <person name="Currie J."/>
            <person name="Collura K."/>
            <person name="Luo M."/>
            <person name="Yang T."/>
            <person name="Ammiraju J.S.S."/>
            <person name="Engler F."/>
            <person name="Soderlund C."/>
            <person name="Wing R.A."/>
            <person name="Palmer L.E."/>
            <person name="de la Bastide M."/>
            <person name="Spiegel L."/>
            <person name="Nascimento L."/>
            <person name="Zutavern T."/>
            <person name="O'Shaughnessy A."/>
            <person name="Dike S."/>
            <person name="Dedhia N."/>
            <person name="Preston R."/>
            <person name="Balija V."/>
            <person name="McCombie W.R."/>
            <person name="Chow T."/>
            <person name="Chen H."/>
            <person name="Chung M."/>
            <person name="Chen C."/>
            <person name="Shaw J."/>
            <person name="Wu H."/>
            <person name="Hsiao K."/>
            <person name="Chao Y."/>
            <person name="Chu M."/>
            <person name="Cheng C."/>
            <person name="Hour A."/>
            <person name="Lee P."/>
            <person name="Lin S."/>
            <person name="Lin Y."/>
            <person name="Liou J."/>
            <person name="Liu S."/>
            <person name="Hsing Y."/>
            <person name="Raghuvanshi S."/>
            <person name="Mohanty A."/>
            <person name="Bharti A.K."/>
            <person name="Gaur A."/>
            <person name="Gupta V."/>
            <person name="Kumar D."/>
            <person name="Ravi V."/>
            <person name="Vij S."/>
            <person name="Kapur A."/>
            <person name="Khurana P."/>
            <person name="Khurana P."/>
            <person name="Khurana J.P."/>
            <person name="Tyagi A.K."/>
            <person name="Gaikwad K."/>
            <person name="Singh A."/>
            <person name="Dalal V."/>
            <person name="Srivastava S."/>
            <person name="Dixit A."/>
            <person name="Pal A.K."/>
            <person name="Ghazi I.A."/>
            <person name="Yadav M."/>
            <person name="Pandit A."/>
            <person name="Bhargava A."/>
            <person name="Sureshbabu K."/>
            <person name="Batra K."/>
            <person name="Sharma T.R."/>
            <person name="Mohapatra T."/>
            <person name="Singh N.K."/>
            <person name="Messing J."/>
            <person name="Nelson A.B."/>
            <person name="Fuks G."/>
            <person name="Kavchok S."/>
            <person name="Keizer G."/>
            <person name="Linton E."/>
            <person name="Llaca V."/>
            <person name="Song R."/>
            <person name="Tanyolac B."/>
            <person name="Young S."/>
            <person name="Ho-Il K."/>
            <person name="Hahn J.H."/>
            <person name="Sangsakoo G."/>
            <person name="Vanavichit A."/>
            <person name="de Mattos Luiz.A.T."/>
            <person name="Zimmer P.D."/>
            <person name="Malone G."/>
            <person name="Dellagostin O."/>
            <person name="de Oliveira A.C."/>
            <person name="Bevan M."/>
            <person name="Bancroft I."/>
            <person name="Minx P."/>
            <person name="Cordum H."/>
            <person name="Wilson R."/>
            <person name="Cheng Z."/>
            <person name="Jin W."/>
            <person name="Jiang J."/>
            <person name="Leong S.A."/>
            <person name="Iwama H."/>
            <person name="Gojobori T."/>
            <person name="Itoh T."/>
            <person name="Niimura Y."/>
            <person name="Fujii Y."/>
            <person name="Habara T."/>
            <person name="Sakai H."/>
            <person name="Sato Y."/>
            <person name="Wilson G."/>
            <person name="Kumar K."/>
            <person name="McCouch S."/>
            <person name="Juretic N."/>
            <person name="Hoen D."/>
            <person name="Wright S."/>
            <person name="Bruskiewich R."/>
            <person name="Bureau T."/>
            <person name="Miyao A."/>
            <person name="Hirochika H."/>
            <person name="Nishikawa T."/>
            <person name="Kadowaki K."/>
            <person name="Sugiura M."/>
            <person name="Burr B."/>
            <person name="Sasaki T."/>
        </authorList>
    </citation>
    <scope>NUCLEOTIDE SEQUENCE [LARGE SCALE GENOMIC DNA]</scope>
    <source>
        <strain evidence="3">cv. Nipponbare</strain>
    </source>
</reference>